<keyword evidence="3" id="KW-0831">Ubiquinone biosynthesis</keyword>
<evidence type="ECO:0000313" key="9">
    <source>
        <dbReference type="Proteomes" id="UP000655420"/>
    </source>
</evidence>
<keyword evidence="5" id="KW-0446">Lipid-binding</keyword>
<dbReference type="NCBIfam" id="TIGR02396">
    <property type="entry name" value="diverge_rpsU"/>
    <property type="match status" value="1"/>
</dbReference>
<evidence type="ECO:0000256" key="4">
    <source>
        <dbReference type="ARBA" id="ARBA00022946"/>
    </source>
</evidence>
<dbReference type="AlphaFoldDB" id="A0A8J7M9Q8"/>
<evidence type="ECO:0000313" key="8">
    <source>
        <dbReference type="EMBL" id="MBK0400763.1"/>
    </source>
</evidence>
<reference evidence="8" key="1">
    <citation type="submission" date="2020-12" db="EMBL/GenBank/DDBJ databases">
        <title>Bacterial taxonomy.</title>
        <authorList>
            <person name="Pan X."/>
        </authorList>
    </citation>
    <scope>NUCLEOTIDE SEQUENCE</scope>
    <source>
        <strain evidence="8">M0105</strain>
    </source>
</reference>
<dbReference type="PANTHER" id="PTHR21427">
    <property type="entry name" value="UBIQUINONE BIOSYNTHESIS PROTEIN COQ9, MITOCHONDRIAL"/>
    <property type="match status" value="1"/>
</dbReference>
<evidence type="ECO:0000259" key="7">
    <source>
        <dbReference type="Pfam" id="PF08511"/>
    </source>
</evidence>
<dbReference type="RefSeq" id="WP_200612217.1">
    <property type="nucleotide sequence ID" value="NZ_JAEHHL010000010.1"/>
</dbReference>
<evidence type="ECO:0000256" key="1">
    <source>
        <dbReference type="ARBA" id="ARBA00004749"/>
    </source>
</evidence>
<proteinExistence type="inferred from homology"/>
<feature type="domain" description="COQ9 C-terminal" evidence="7">
    <location>
        <begin position="125"/>
        <end position="194"/>
    </location>
</feature>
<evidence type="ECO:0000256" key="5">
    <source>
        <dbReference type="ARBA" id="ARBA00023121"/>
    </source>
</evidence>
<protein>
    <submittedName>
        <fullName evidence="8">COQ9 family protein</fullName>
    </submittedName>
</protein>
<name>A0A8J7M9Q8_9RHOB</name>
<dbReference type="InterPro" id="IPR013718">
    <property type="entry name" value="COQ9_C"/>
</dbReference>
<sequence length="231" mass="25467">MEIAPKTESDHIAAAREQLLLAALPHVAFDGWSHRTLECAIADSGVDRGLAALAFPRGGVDMALGFHELMDRRLADELAQVDLASMKVRERITFAVRRRIEIVADHRDAVRRGATLLALPHHAGDSAAAIWGTADLVWRLCGDTSTDYNWYSKRAILASVYSATVLYWLGDESTGAQNTWGFLDRRIEDVMRFEKFKAQAQANPVARAAFWLPGQLLGMIRAPRNASRGGA</sequence>
<dbReference type="Gene3D" id="1.10.357.10">
    <property type="entry name" value="Tetracycline Repressor, domain 2"/>
    <property type="match status" value="1"/>
</dbReference>
<dbReference type="Pfam" id="PF08511">
    <property type="entry name" value="COQ9"/>
    <property type="match status" value="1"/>
</dbReference>
<gene>
    <name evidence="8" type="ORF">H0I76_16305</name>
</gene>
<comment type="pathway">
    <text evidence="1">Cofactor biosynthesis; ubiquinone biosynthesis.</text>
</comment>
<evidence type="ECO:0000256" key="2">
    <source>
        <dbReference type="ARBA" id="ARBA00010766"/>
    </source>
</evidence>
<dbReference type="InterPro" id="IPR012762">
    <property type="entry name" value="Ubiq_biosynth_COQ9"/>
</dbReference>
<dbReference type="PANTHER" id="PTHR21427:SF19">
    <property type="entry name" value="UBIQUINONE BIOSYNTHESIS PROTEIN COQ9, MITOCHONDRIAL"/>
    <property type="match status" value="1"/>
</dbReference>
<evidence type="ECO:0000256" key="3">
    <source>
        <dbReference type="ARBA" id="ARBA00022688"/>
    </source>
</evidence>
<dbReference type="GO" id="GO:0008289">
    <property type="term" value="F:lipid binding"/>
    <property type="evidence" value="ECO:0007669"/>
    <property type="project" value="UniProtKB-KW"/>
</dbReference>
<comment type="caution">
    <text evidence="8">The sequence shown here is derived from an EMBL/GenBank/DDBJ whole genome shotgun (WGS) entry which is preliminary data.</text>
</comment>
<keyword evidence="9" id="KW-1185">Reference proteome</keyword>
<organism evidence="8 9">
    <name type="scientific">Thermohalobaculum xanthum</name>
    <dbReference type="NCBI Taxonomy" id="2753746"/>
    <lineage>
        <taxon>Bacteria</taxon>
        <taxon>Pseudomonadati</taxon>
        <taxon>Pseudomonadota</taxon>
        <taxon>Alphaproteobacteria</taxon>
        <taxon>Rhodobacterales</taxon>
        <taxon>Paracoccaceae</taxon>
        <taxon>Thermohalobaculum</taxon>
    </lineage>
</organism>
<keyword evidence="4" id="KW-0809">Transit peptide</keyword>
<comment type="function">
    <text evidence="6">Membrane-associated protein that warps the membrane surface to access and bind aromatic isoprenes with high specificity, including ubiquinone (CoQ) isoprene intermediates and presents them directly to COQ7, therefore facilitating the COQ7-mediated hydroxylase step. Participates in the biosynthesis of coenzyme Q, also named ubiquinone, an essential lipid-soluble electron transporter for aerobic cellular respiration.</text>
</comment>
<accession>A0A8J7M9Q8</accession>
<comment type="similarity">
    <text evidence="2">Belongs to the COQ9 family.</text>
</comment>
<evidence type="ECO:0000256" key="6">
    <source>
        <dbReference type="ARBA" id="ARBA00058104"/>
    </source>
</evidence>
<dbReference type="EMBL" id="JAEHHL010000010">
    <property type="protein sequence ID" value="MBK0400763.1"/>
    <property type="molecule type" value="Genomic_DNA"/>
</dbReference>
<dbReference type="GO" id="GO:0006744">
    <property type="term" value="P:ubiquinone biosynthetic process"/>
    <property type="evidence" value="ECO:0007669"/>
    <property type="project" value="UniProtKB-KW"/>
</dbReference>
<dbReference type="Proteomes" id="UP000655420">
    <property type="component" value="Unassembled WGS sequence"/>
</dbReference>